<evidence type="ECO:0000313" key="1">
    <source>
        <dbReference type="EMBL" id="GIF55147.1"/>
    </source>
</evidence>
<dbReference type="EMBL" id="BONC01000005">
    <property type="protein sequence ID" value="GIF55147.1"/>
    <property type="molecule type" value="Genomic_DNA"/>
</dbReference>
<name>A0ABQ4BXA8_9ACTN</name>
<evidence type="ECO:0008006" key="3">
    <source>
        <dbReference type="Google" id="ProtNLM"/>
    </source>
</evidence>
<accession>A0ABQ4BXA8</accession>
<sequence length="167" mass="17054">MPDSRTVLNRRRALAVASLTAALALGGCTLADKIVGADPVPVDESPQKARAHVESYLAAMAKRDAAAGRKLLCPTLAGTFDKTAKGEGGDFNPKTKVSGGLVTDVRAEGEGQKVTAAMLVTPAGGERTPVSVAFLVTNIDTGWCIAAEETAVVLPSMPAAPSPTPSQ</sequence>
<comment type="caution">
    <text evidence="1">The sequence shown here is derived from an EMBL/GenBank/DDBJ whole genome shotgun (WGS) entry which is preliminary data.</text>
</comment>
<protein>
    <recommendedName>
        <fullName evidence="3">Mce-associated membrane protein</fullName>
    </recommendedName>
</protein>
<dbReference type="InterPro" id="IPR006311">
    <property type="entry name" value="TAT_signal"/>
</dbReference>
<dbReference type="PROSITE" id="PS51318">
    <property type="entry name" value="TAT"/>
    <property type="match status" value="1"/>
</dbReference>
<proteinExistence type="predicted"/>
<dbReference type="Proteomes" id="UP000624325">
    <property type="component" value="Unassembled WGS sequence"/>
</dbReference>
<reference evidence="1 2" key="1">
    <citation type="submission" date="2021-01" db="EMBL/GenBank/DDBJ databases">
        <title>Whole genome shotgun sequence of Asanoa iriomotensis NBRC 100142.</title>
        <authorList>
            <person name="Komaki H."/>
            <person name="Tamura T."/>
        </authorList>
    </citation>
    <scope>NUCLEOTIDE SEQUENCE [LARGE SCALE GENOMIC DNA]</scope>
    <source>
        <strain evidence="1 2">NBRC 100142</strain>
    </source>
</reference>
<gene>
    <name evidence="1" type="ORF">Air01nite_12420</name>
</gene>
<evidence type="ECO:0000313" key="2">
    <source>
        <dbReference type="Proteomes" id="UP000624325"/>
    </source>
</evidence>
<keyword evidence="2" id="KW-1185">Reference proteome</keyword>
<dbReference type="PROSITE" id="PS51257">
    <property type="entry name" value="PROKAR_LIPOPROTEIN"/>
    <property type="match status" value="1"/>
</dbReference>
<organism evidence="1 2">
    <name type="scientific">Asanoa iriomotensis</name>
    <dbReference type="NCBI Taxonomy" id="234613"/>
    <lineage>
        <taxon>Bacteria</taxon>
        <taxon>Bacillati</taxon>
        <taxon>Actinomycetota</taxon>
        <taxon>Actinomycetes</taxon>
        <taxon>Micromonosporales</taxon>
        <taxon>Micromonosporaceae</taxon>
        <taxon>Asanoa</taxon>
    </lineage>
</organism>